<keyword evidence="1" id="KW-1133">Transmembrane helix</keyword>
<keyword evidence="4" id="KW-1185">Reference proteome</keyword>
<dbReference type="InterPro" id="IPR027558">
    <property type="entry name" value="Pre_pil_HX9DG_C"/>
</dbReference>
<name>A0A6P2CS62_9BACT</name>
<proteinExistence type="predicted"/>
<evidence type="ECO:0000259" key="2">
    <source>
        <dbReference type="Pfam" id="PF07596"/>
    </source>
</evidence>
<dbReference type="Pfam" id="PF07963">
    <property type="entry name" value="N_methyl"/>
    <property type="match status" value="1"/>
</dbReference>
<evidence type="ECO:0000313" key="3">
    <source>
        <dbReference type="EMBL" id="VTR91447.1"/>
    </source>
</evidence>
<feature type="transmembrane region" description="Helical" evidence="1">
    <location>
        <begin position="12"/>
        <end position="34"/>
    </location>
</feature>
<organism evidence="3 4">
    <name type="scientific">Gemmata massiliana</name>
    <dbReference type="NCBI Taxonomy" id="1210884"/>
    <lineage>
        <taxon>Bacteria</taxon>
        <taxon>Pseudomonadati</taxon>
        <taxon>Planctomycetota</taxon>
        <taxon>Planctomycetia</taxon>
        <taxon>Gemmatales</taxon>
        <taxon>Gemmataceae</taxon>
        <taxon>Gemmata</taxon>
    </lineage>
</organism>
<dbReference type="Gene3D" id="3.30.700.10">
    <property type="entry name" value="Glycoprotein, Type 4 Pilin"/>
    <property type="match status" value="1"/>
</dbReference>
<dbReference type="Proteomes" id="UP000464178">
    <property type="component" value="Chromosome"/>
</dbReference>
<accession>A0A6P2CS62</accession>
<dbReference type="InterPro" id="IPR011453">
    <property type="entry name" value="DUF1559"/>
</dbReference>
<dbReference type="SUPFAM" id="SSF54523">
    <property type="entry name" value="Pili subunits"/>
    <property type="match status" value="1"/>
</dbReference>
<evidence type="ECO:0000313" key="4">
    <source>
        <dbReference type="Proteomes" id="UP000464178"/>
    </source>
</evidence>
<dbReference type="Pfam" id="PF07596">
    <property type="entry name" value="SBP_bac_10"/>
    <property type="match status" value="1"/>
</dbReference>
<dbReference type="NCBIfam" id="TIGR02532">
    <property type="entry name" value="IV_pilin_GFxxxE"/>
    <property type="match status" value="1"/>
</dbReference>
<keyword evidence="1" id="KW-0472">Membrane</keyword>
<dbReference type="InterPro" id="IPR045584">
    <property type="entry name" value="Pilin-like"/>
</dbReference>
<gene>
    <name evidence="3" type="ORF">SOIL9_62670</name>
</gene>
<dbReference type="NCBIfam" id="TIGR04294">
    <property type="entry name" value="pre_pil_HX9DG"/>
    <property type="match status" value="1"/>
</dbReference>
<dbReference type="PANTHER" id="PTHR30093">
    <property type="entry name" value="GENERAL SECRETION PATHWAY PROTEIN G"/>
    <property type="match status" value="1"/>
</dbReference>
<keyword evidence="1" id="KW-0812">Transmembrane</keyword>
<dbReference type="InterPro" id="IPR012902">
    <property type="entry name" value="N_methyl_site"/>
</dbReference>
<evidence type="ECO:0000256" key="1">
    <source>
        <dbReference type="SAM" id="Phobius"/>
    </source>
</evidence>
<sequence>MRFHPGSRRAFTLIELLVVIAIIAILIGLLLPAVQKVREAAARMKCSNNLKQLALAVHNYESAYGSLPPAVVNTTTRSTIPGLNEYLYSPTPASGGIYAKHGFLSVMLPYIEQGNVLTAAAGGYNYTKDWNDPANQPAASVRIPTYECPSSPAQHVINPNPSSSTFFPATSDYWPVSRANTNANAWIGAGLAAPGSTDVCNAVLTANQRTNFMAITDGLSNTMMLGESGARQEGWAKGKQYATSATLGFTGGAWASESNNIVCAGTKGPVTPGVKPAKVANGASDATGAQAINAWNQGELYAFHTGVCNIAMGDGSVRSLRDSISLGAMFKLASRADGNPLDPE</sequence>
<dbReference type="EMBL" id="LR593886">
    <property type="protein sequence ID" value="VTR91447.1"/>
    <property type="molecule type" value="Genomic_DNA"/>
</dbReference>
<dbReference type="KEGG" id="gms:SOIL9_62670"/>
<protein>
    <recommendedName>
        <fullName evidence="2">DUF1559 domain-containing protein</fullName>
    </recommendedName>
</protein>
<dbReference type="AlphaFoldDB" id="A0A6P2CS62"/>
<reference evidence="3 4" key="1">
    <citation type="submission" date="2019-05" db="EMBL/GenBank/DDBJ databases">
        <authorList>
            <consortium name="Science for Life Laboratories"/>
        </authorList>
    </citation>
    <scope>NUCLEOTIDE SEQUENCE [LARGE SCALE GENOMIC DNA]</scope>
    <source>
        <strain evidence="3">Soil9</strain>
    </source>
</reference>
<dbReference type="PANTHER" id="PTHR30093:SF2">
    <property type="entry name" value="TYPE II SECRETION SYSTEM PROTEIN H"/>
    <property type="match status" value="1"/>
</dbReference>
<feature type="domain" description="DUF1559" evidence="2">
    <location>
        <begin position="35"/>
        <end position="325"/>
    </location>
</feature>
<dbReference type="RefSeq" id="WP_162666435.1">
    <property type="nucleotide sequence ID" value="NZ_LR593886.1"/>
</dbReference>